<dbReference type="PANTHER" id="PTHR43828">
    <property type="entry name" value="ASPARAGINASE"/>
    <property type="match status" value="1"/>
</dbReference>
<dbReference type="InterPro" id="IPR002110">
    <property type="entry name" value="Ankyrin_rpt"/>
</dbReference>
<dbReference type="Proteomes" id="UP001166286">
    <property type="component" value="Unassembled WGS sequence"/>
</dbReference>
<comment type="caution">
    <text evidence="8">The sequence shown here is derived from an EMBL/GenBank/DDBJ whole genome shotgun (WGS) entry which is preliminary data.</text>
</comment>
<dbReference type="PROSITE" id="PS50088">
    <property type="entry name" value="ANK_REPEAT"/>
    <property type="match status" value="2"/>
</dbReference>
<evidence type="ECO:0000256" key="5">
    <source>
        <dbReference type="PROSITE-ProRule" id="PRU00023"/>
    </source>
</evidence>
<dbReference type="SUPFAM" id="SSF48403">
    <property type="entry name" value="Ankyrin repeat"/>
    <property type="match status" value="1"/>
</dbReference>
<dbReference type="AlphaFoldDB" id="A0AA39R897"/>
<dbReference type="InterPro" id="IPR003163">
    <property type="entry name" value="Tscrpt_reg_HTH_APSES-type"/>
</dbReference>
<keyword evidence="9" id="KW-1185">Reference proteome</keyword>
<name>A0AA39R897_9LECA</name>
<dbReference type="Gene3D" id="1.25.40.20">
    <property type="entry name" value="Ankyrin repeat-containing domain"/>
    <property type="match status" value="1"/>
</dbReference>
<feature type="region of interest" description="Disordered" evidence="6">
    <location>
        <begin position="175"/>
        <end position="197"/>
    </location>
</feature>
<proteinExistence type="predicted"/>
<feature type="region of interest" description="Disordered" evidence="6">
    <location>
        <begin position="108"/>
        <end position="146"/>
    </location>
</feature>
<accession>A0AA39R897</accession>
<dbReference type="EMBL" id="JAFEKC020000003">
    <property type="protein sequence ID" value="KAK0515524.1"/>
    <property type="molecule type" value="Genomic_DNA"/>
</dbReference>
<dbReference type="GO" id="GO:0033309">
    <property type="term" value="C:SBF transcription complex"/>
    <property type="evidence" value="ECO:0007669"/>
    <property type="project" value="TreeGrafter"/>
</dbReference>
<dbReference type="GO" id="GO:0001228">
    <property type="term" value="F:DNA-binding transcription activator activity, RNA polymerase II-specific"/>
    <property type="evidence" value="ECO:0007669"/>
    <property type="project" value="UniProtKB-ARBA"/>
</dbReference>
<evidence type="ECO:0000256" key="2">
    <source>
        <dbReference type="ARBA" id="ARBA00022969"/>
    </source>
</evidence>
<evidence type="ECO:0000259" key="7">
    <source>
        <dbReference type="PROSITE" id="PS51299"/>
    </source>
</evidence>
<dbReference type="SUPFAM" id="SSF54616">
    <property type="entry name" value="DNA-binding domain of Mlu1-box binding protein MBP1"/>
    <property type="match status" value="1"/>
</dbReference>
<dbReference type="SMART" id="SM00248">
    <property type="entry name" value="ANK"/>
    <property type="match status" value="2"/>
</dbReference>
<dbReference type="Gene3D" id="3.10.260.10">
    <property type="entry name" value="Transcription regulator HTH, APSES-type DNA-binding domain"/>
    <property type="match status" value="1"/>
</dbReference>
<dbReference type="PROSITE" id="PS51299">
    <property type="entry name" value="HTH_APSES"/>
    <property type="match status" value="1"/>
</dbReference>
<sequence length="663" mass="74535">MAPTGSDRIYSATYSGVPVFEFSIGNNHVMRRRVDDYINATHILKVADHDKPARTRILEREVQKGVHEKVQGGYGKYQGTWVPLRDGQLLAERNHVLDKLRPIFDYVPGNVSPPQAPKHTTNSNKPRIPKAPNVKRVPKPKAGHAYSQVSEDYDNMSALHEDDSPDNSTIASASFMEEDDRYGGNQYGPPSRKRKRGLDNQIDQQHMMYADALLDYFMISASDDITMKQMPFPKPPAGFEYDRPIDDQRHTALHWGAAMGDLDVVRYFLDHRADPFVRNKSGETPLIRAVLFTNNHEKDTMPRLVSLLSRTIEKYDTHNATVLHHIVMSTNSLAKKRCARYYLDIVLNKMAEILSPNEFSTLINFQDVNGDTALHIAARHNAKKCIRALQGRSARGDIFNHNGETADHILQSSRSIRHDYISSSPQPDFGAANGNEVVKVPKAGSTNFYHSQSARSFSESVNTIAQDKGLQVSLALESEVREKDEDLVEGQRLQQQLEIERHQVRQATYKHIADGADNYDEEEVQRYREEEKTLLNGNASLLEQIQHKELHHTVRSEEQSLPASVHHKSNGAVLDENELEERRKAALELGAEQSKRRKLTNAVVEAQGAAGMSMHGEKLKRLVSVTCGVPVEEVPSLTPELLEELQESKMDIGSELALAAEVA</sequence>
<gene>
    <name evidence="8" type="ORF">JMJ35_001558</name>
</gene>
<keyword evidence="4" id="KW-0183">Conidiation</keyword>
<evidence type="ECO:0000313" key="9">
    <source>
        <dbReference type="Proteomes" id="UP001166286"/>
    </source>
</evidence>
<dbReference type="GO" id="GO:0003677">
    <property type="term" value="F:DNA binding"/>
    <property type="evidence" value="ECO:0007669"/>
    <property type="project" value="InterPro"/>
</dbReference>
<dbReference type="InterPro" id="IPR036770">
    <property type="entry name" value="Ankyrin_rpt-contain_sf"/>
</dbReference>
<dbReference type="SMART" id="SM01252">
    <property type="entry name" value="KilA-N"/>
    <property type="match status" value="1"/>
</dbReference>
<dbReference type="PROSITE" id="PS50297">
    <property type="entry name" value="ANK_REP_REGION"/>
    <property type="match status" value="1"/>
</dbReference>
<keyword evidence="1" id="KW-0677">Repeat</keyword>
<evidence type="ECO:0000313" key="8">
    <source>
        <dbReference type="EMBL" id="KAK0515524.1"/>
    </source>
</evidence>
<dbReference type="PANTHER" id="PTHR43828:SF15">
    <property type="entry name" value="TRANSCRIPTION FACTOR MBP1"/>
    <property type="match status" value="1"/>
</dbReference>
<keyword evidence="2" id="KW-0749">Sporulation</keyword>
<feature type="repeat" description="ANK" evidence="5">
    <location>
        <begin position="369"/>
        <end position="401"/>
    </location>
</feature>
<dbReference type="GO" id="GO:0030907">
    <property type="term" value="C:MBF transcription complex"/>
    <property type="evidence" value="ECO:0007669"/>
    <property type="project" value="TreeGrafter"/>
</dbReference>
<dbReference type="InterPro" id="IPR036887">
    <property type="entry name" value="HTH_APSES_sf"/>
</dbReference>
<keyword evidence="3 5" id="KW-0040">ANK repeat</keyword>
<dbReference type="Pfam" id="PF00023">
    <property type="entry name" value="Ank"/>
    <property type="match status" value="1"/>
</dbReference>
<dbReference type="Pfam" id="PF04383">
    <property type="entry name" value="KilA-N"/>
    <property type="match status" value="1"/>
</dbReference>
<evidence type="ECO:0000256" key="4">
    <source>
        <dbReference type="ARBA" id="ARBA00023321"/>
    </source>
</evidence>
<dbReference type="Pfam" id="PF13637">
    <property type="entry name" value="Ank_4"/>
    <property type="match status" value="1"/>
</dbReference>
<evidence type="ECO:0000256" key="6">
    <source>
        <dbReference type="SAM" id="MobiDB-lite"/>
    </source>
</evidence>
<dbReference type="InterPro" id="IPR018004">
    <property type="entry name" value="KilA/APSES_HTH"/>
</dbReference>
<feature type="repeat" description="ANK" evidence="5">
    <location>
        <begin position="248"/>
        <end position="280"/>
    </location>
</feature>
<protein>
    <recommendedName>
        <fullName evidence="7">HTH APSES-type domain-containing protein</fullName>
    </recommendedName>
</protein>
<feature type="domain" description="HTH APSES-type" evidence="7">
    <location>
        <begin position="9"/>
        <end position="115"/>
    </location>
</feature>
<dbReference type="InterPro" id="IPR051642">
    <property type="entry name" value="SWI6-like"/>
</dbReference>
<dbReference type="FunFam" id="3.10.260.10:FF:000001">
    <property type="entry name" value="APSES transcription factor (MbpA)"/>
    <property type="match status" value="1"/>
</dbReference>
<organism evidence="8 9">
    <name type="scientific">Cladonia borealis</name>
    <dbReference type="NCBI Taxonomy" id="184061"/>
    <lineage>
        <taxon>Eukaryota</taxon>
        <taxon>Fungi</taxon>
        <taxon>Dikarya</taxon>
        <taxon>Ascomycota</taxon>
        <taxon>Pezizomycotina</taxon>
        <taxon>Lecanoromycetes</taxon>
        <taxon>OSLEUM clade</taxon>
        <taxon>Lecanoromycetidae</taxon>
        <taxon>Lecanorales</taxon>
        <taxon>Lecanorineae</taxon>
        <taxon>Cladoniaceae</taxon>
        <taxon>Cladonia</taxon>
    </lineage>
</organism>
<dbReference type="GO" id="GO:0030435">
    <property type="term" value="P:sporulation resulting in formation of a cellular spore"/>
    <property type="evidence" value="ECO:0007669"/>
    <property type="project" value="UniProtKB-KW"/>
</dbReference>
<evidence type="ECO:0000256" key="3">
    <source>
        <dbReference type="ARBA" id="ARBA00023043"/>
    </source>
</evidence>
<reference evidence="8" key="1">
    <citation type="submission" date="2023-03" db="EMBL/GenBank/DDBJ databases">
        <title>Complete genome of Cladonia borealis.</title>
        <authorList>
            <person name="Park H."/>
        </authorList>
    </citation>
    <scope>NUCLEOTIDE SEQUENCE</scope>
    <source>
        <strain evidence="8">ANT050790</strain>
    </source>
</reference>
<evidence type="ECO:0000256" key="1">
    <source>
        <dbReference type="ARBA" id="ARBA00022737"/>
    </source>
</evidence>
<dbReference type="GO" id="GO:0048315">
    <property type="term" value="P:conidium formation"/>
    <property type="evidence" value="ECO:0007669"/>
    <property type="project" value="UniProtKB-KW"/>
</dbReference>